<keyword evidence="3" id="KW-1185">Reference proteome</keyword>
<dbReference type="AlphaFoldDB" id="A0AAD4TL07"/>
<dbReference type="EMBL" id="JAKZEL010000026">
    <property type="protein sequence ID" value="KAI4529953.1"/>
    <property type="molecule type" value="Genomic_DNA"/>
</dbReference>
<organism evidence="2 3">
    <name type="scientific">Ovis ammon polii</name>
    <dbReference type="NCBI Taxonomy" id="230172"/>
    <lineage>
        <taxon>Eukaryota</taxon>
        <taxon>Metazoa</taxon>
        <taxon>Chordata</taxon>
        <taxon>Craniata</taxon>
        <taxon>Vertebrata</taxon>
        <taxon>Euteleostomi</taxon>
        <taxon>Mammalia</taxon>
        <taxon>Eutheria</taxon>
        <taxon>Laurasiatheria</taxon>
        <taxon>Artiodactyla</taxon>
        <taxon>Ruminantia</taxon>
        <taxon>Pecora</taxon>
        <taxon>Bovidae</taxon>
        <taxon>Caprinae</taxon>
        <taxon>Ovis</taxon>
    </lineage>
</organism>
<gene>
    <name evidence="2" type="ORF">MG293_019809</name>
</gene>
<feature type="region of interest" description="Disordered" evidence="1">
    <location>
        <begin position="91"/>
        <end position="114"/>
    </location>
</feature>
<dbReference type="Proteomes" id="UP001214576">
    <property type="component" value="Unassembled WGS sequence"/>
</dbReference>
<feature type="compositionally biased region" description="Gly residues" evidence="1">
    <location>
        <begin position="20"/>
        <end position="33"/>
    </location>
</feature>
<evidence type="ECO:0000313" key="3">
    <source>
        <dbReference type="Proteomes" id="UP001214576"/>
    </source>
</evidence>
<proteinExistence type="predicted"/>
<comment type="caution">
    <text evidence="2">The sequence shown here is derived from an EMBL/GenBank/DDBJ whole genome shotgun (WGS) entry which is preliminary data.</text>
</comment>
<feature type="region of interest" description="Disordered" evidence="1">
    <location>
        <begin position="1"/>
        <end position="69"/>
    </location>
</feature>
<protein>
    <submittedName>
        <fullName evidence="2">Uncharacterized protein</fullName>
    </submittedName>
</protein>
<name>A0AAD4TL07_OVIAM</name>
<evidence type="ECO:0000256" key="1">
    <source>
        <dbReference type="SAM" id="MobiDB-lite"/>
    </source>
</evidence>
<evidence type="ECO:0000313" key="2">
    <source>
        <dbReference type="EMBL" id="KAI4529953.1"/>
    </source>
</evidence>
<reference evidence="2" key="1">
    <citation type="submission" date="2022-03" db="EMBL/GenBank/DDBJ databases">
        <title>Genomic analyses of argali, domestic sheep and their hybrids provide insights into chromosomal evolution, heterosis and genetic basis of agronomic traits.</title>
        <authorList>
            <person name="Li M."/>
        </authorList>
    </citation>
    <scope>NUCLEOTIDE SEQUENCE</scope>
    <source>
        <strain evidence="2">CAU-MHL-2022a</strain>
        <tissue evidence="2">Skin</tissue>
    </source>
</reference>
<accession>A0AAD4TL07</accession>
<sequence>MAPSSFRVSEPGRGQPTADPGGGGLDGGGGRNPGGTARWYSPAGAGTRHLTRGGGSNHLHLPRGKGRDLLSEPSWLCDRPWLRRLFALPSPRAASPLRPPSGSHARPAARISPPLPALVGPGRQLGALRAPAAAVGRALGVRRAVSAGGRGGGGLRGSGTLLCLGRLRRRPAVDRWCPQDPARPRSDGVGVAGVGRSWRTVSAVGRARAEVHVRSGSSPRPLGSRLVIPADRLLSLSTFEPAASCQALHQIERMQRSGIAGGRACLPSLSWRIGGFRSILSQCLPTSKHEPVMGLNPRVRRLSRPTHPGHVPSAPVQIWPGSSSPNGLETQKQSSLKTELLVTVCGLRVRPTPSFLFPPFAGSSLRAGRYAACPGYPPTHSSHGTAAASTLRSRAYMML</sequence>